<gene>
    <name evidence="3" type="ORF">NE237_002892</name>
</gene>
<dbReference type="InterPro" id="IPR023214">
    <property type="entry name" value="HAD_sf"/>
</dbReference>
<feature type="transmembrane region" description="Helical" evidence="2">
    <location>
        <begin position="66"/>
        <end position="89"/>
    </location>
</feature>
<dbReference type="Gene3D" id="3.40.50.1000">
    <property type="entry name" value="HAD superfamily/HAD-like"/>
    <property type="match status" value="1"/>
</dbReference>
<dbReference type="Proteomes" id="UP001141806">
    <property type="component" value="Unassembled WGS sequence"/>
</dbReference>
<protein>
    <recommendedName>
        <fullName evidence="5">Acid phosphatase</fullName>
    </recommendedName>
</protein>
<dbReference type="AlphaFoldDB" id="A0A9Q0QS27"/>
<keyword evidence="1" id="KW-0732">Signal</keyword>
<dbReference type="InterPro" id="IPR005519">
    <property type="entry name" value="Acid_phosphat_B-like"/>
</dbReference>
<name>A0A9Q0QS27_9MAGN</name>
<proteinExistence type="predicted"/>
<reference evidence="3" key="1">
    <citation type="journal article" date="2023" name="Plant J.">
        <title>The genome of the king protea, Protea cynaroides.</title>
        <authorList>
            <person name="Chang J."/>
            <person name="Duong T.A."/>
            <person name="Schoeman C."/>
            <person name="Ma X."/>
            <person name="Roodt D."/>
            <person name="Barker N."/>
            <person name="Li Z."/>
            <person name="Van de Peer Y."/>
            <person name="Mizrachi E."/>
        </authorList>
    </citation>
    <scope>NUCLEOTIDE SEQUENCE</scope>
    <source>
        <tissue evidence="3">Young leaves</tissue>
    </source>
</reference>
<evidence type="ECO:0008006" key="5">
    <source>
        <dbReference type="Google" id="ProtNLM"/>
    </source>
</evidence>
<evidence type="ECO:0000256" key="1">
    <source>
        <dbReference type="ARBA" id="ARBA00022729"/>
    </source>
</evidence>
<dbReference type="InterPro" id="IPR036412">
    <property type="entry name" value="HAD-like_sf"/>
</dbReference>
<keyword evidence="2" id="KW-1133">Transmembrane helix</keyword>
<accession>A0A9Q0QS27</accession>
<keyword evidence="2" id="KW-0812">Transmembrane</keyword>
<sequence length="330" mass="37414">MRVFRIFFISNMIIFFFFVKLSITSSFAHQMERADSAQGLSSRGGSETGSSYLESGLYITSYTATVFVAALFAFGLLFISLLIAFSVMLQSCQSNSSGVIQLQETSDDYGYCKVFALHSELNALESDEFPKICKTLAIQYVKDGQYQRDLNLTMSVAESYLSSLAPQNDGLDVVLIDLDDIFLSNLSTHQLHNRLGQHVMNEWAEKAKHLKHMLVLGLFKKLQARGWSLILVTRKPEKQRNAVQESLIAAGYGGWSSLIMRSDGEMQLEIWEYFSRKRTQLQNQNFRITSMISSQLDALTGPCLGKRNFKLANPFYNRLKDHTESIQLLR</sequence>
<comment type="caution">
    <text evidence="3">The sequence shown here is derived from an EMBL/GenBank/DDBJ whole genome shotgun (WGS) entry which is preliminary data.</text>
</comment>
<dbReference type="SUPFAM" id="SSF56784">
    <property type="entry name" value="HAD-like"/>
    <property type="match status" value="1"/>
</dbReference>
<evidence type="ECO:0000313" key="4">
    <source>
        <dbReference type="Proteomes" id="UP001141806"/>
    </source>
</evidence>
<evidence type="ECO:0000313" key="3">
    <source>
        <dbReference type="EMBL" id="KAJ4969793.1"/>
    </source>
</evidence>
<keyword evidence="4" id="KW-1185">Reference proteome</keyword>
<evidence type="ECO:0000256" key="2">
    <source>
        <dbReference type="SAM" id="Phobius"/>
    </source>
</evidence>
<dbReference type="PANTHER" id="PTHR31284:SF22">
    <property type="entry name" value="ACID PHOSPHATASE"/>
    <property type="match status" value="1"/>
</dbReference>
<dbReference type="Pfam" id="PF03767">
    <property type="entry name" value="Acid_phosphat_B"/>
    <property type="match status" value="1"/>
</dbReference>
<dbReference type="EMBL" id="JAMYWD010000005">
    <property type="protein sequence ID" value="KAJ4969793.1"/>
    <property type="molecule type" value="Genomic_DNA"/>
</dbReference>
<dbReference type="PANTHER" id="PTHR31284">
    <property type="entry name" value="ACID PHOSPHATASE-LIKE PROTEIN"/>
    <property type="match status" value="1"/>
</dbReference>
<dbReference type="OrthoDB" id="1900337at2759"/>
<feature type="transmembrane region" description="Helical" evidence="2">
    <location>
        <begin position="6"/>
        <end position="23"/>
    </location>
</feature>
<keyword evidence="2" id="KW-0472">Membrane</keyword>
<organism evidence="3 4">
    <name type="scientific">Protea cynaroides</name>
    <dbReference type="NCBI Taxonomy" id="273540"/>
    <lineage>
        <taxon>Eukaryota</taxon>
        <taxon>Viridiplantae</taxon>
        <taxon>Streptophyta</taxon>
        <taxon>Embryophyta</taxon>
        <taxon>Tracheophyta</taxon>
        <taxon>Spermatophyta</taxon>
        <taxon>Magnoliopsida</taxon>
        <taxon>Proteales</taxon>
        <taxon>Proteaceae</taxon>
        <taxon>Protea</taxon>
    </lineage>
</organism>